<evidence type="ECO:0000313" key="2">
    <source>
        <dbReference type="WBParaSite" id="nRc.2.0.1.t13075-RA"/>
    </source>
</evidence>
<dbReference type="AlphaFoldDB" id="A0A915IG15"/>
<name>A0A915IG15_ROMCU</name>
<dbReference type="Proteomes" id="UP000887565">
    <property type="component" value="Unplaced"/>
</dbReference>
<dbReference type="WBParaSite" id="nRc.2.0.1.t13075-RA">
    <property type="protein sequence ID" value="nRc.2.0.1.t13075-RA"/>
    <property type="gene ID" value="nRc.2.0.1.g13075"/>
</dbReference>
<reference evidence="2" key="1">
    <citation type="submission" date="2022-11" db="UniProtKB">
        <authorList>
            <consortium name="WormBaseParasite"/>
        </authorList>
    </citation>
    <scope>IDENTIFICATION</scope>
</reference>
<keyword evidence="1" id="KW-1185">Reference proteome</keyword>
<proteinExistence type="predicted"/>
<evidence type="ECO:0000313" key="1">
    <source>
        <dbReference type="Proteomes" id="UP000887565"/>
    </source>
</evidence>
<protein>
    <submittedName>
        <fullName evidence="2">Uncharacterized protein</fullName>
    </submittedName>
</protein>
<sequence>MVLIAGVNFDETDNDVIADKNEISMMEIEHKNNGGVDVVQTTIGYIFRTTRRCRMREEV</sequence>
<accession>A0A915IG15</accession>
<organism evidence="1 2">
    <name type="scientific">Romanomermis culicivorax</name>
    <name type="common">Nematode worm</name>
    <dbReference type="NCBI Taxonomy" id="13658"/>
    <lineage>
        <taxon>Eukaryota</taxon>
        <taxon>Metazoa</taxon>
        <taxon>Ecdysozoa</taxon>
        <taxon>Nematoda</taxon>
        <taxon>Enoplea</taxon>
        <taxon>Dorylaimia</taxon>
        <taxon>Mermithida</taxon>
        <taxon>Mermithoidea</taxon>
        <taxon>Mermithidae</taxon>
        <taxon>Romanomermis</taxon>
    </lineage>
</organism>